<dbReference type="SMART" id="SM00235">
    <property type="entry name" value="ZnMc"/>
    <property type="match status" value="1"/>
</dbReference>
<dbReference type="RefSeq" id="WP_131498053.1">
    <property type="nucleotide sequence ID" value="NZ_SJKC01000003.1"/>
</dbReference>
<dbReference type="AlphaFoldDB" id="A0A4R0IX52"/>
<dbReference type="SUPFAM" id="SSF55486">
    <property type="entry name" value="Metalloproteases ('zincins'), catalytic domain"/>
    <property type="match status" value="1"/>
</dbReference>
<protein>
    <recommendedName>
        <fullName evidence="2">Peptidase M12A domain-containing protein</fullName>
    </recommendedName>
</protein>
<dbReference type="PRINTS" id="PR00480">
    <property type="entry name" value="ASTACIN"/>
</dbReference>
<dbReference type="InterPro" id="IPR024079">
    <property type="entry name" value="MetalloPept_cat_dom_sf"/>
</dbReference>
<evidence type="ECO:0000259" key="2">
    <source>
        <dbReference type="PROSITE" id="PS51864"/>
    </source>
</evidence>
<keyword evidence="1" id="KW-0862">Zinc</keyword>
<feature type="binding site" evidence="1">
    <location>
        <position position="178"/>
    </location>
    <ligand>
        <name>Zn(2+)</name>
        <dbReference type="ChEBI" id="CHEBI:29105"/>
        <note>catalytic</note>
    </ligand>
</feature>
<keyword evidence="1" id="KW-0378">Hydrolase</keyword>
<sequence>MTQDNGVWQNAGEFRGGERGTAVISGVTFSSAPVVYSAVDGLAVFEGDIVLGTVDQLELGMSELQGRIAGDVQAGVGITGARFRWPRSQVPFDIDPNLPNQQRVRDAIAHWEANTPIRFPERTAANAGDFPNFVHFADAGGCWSSVGMQGGSQTISLGAGCTRGNAIHEIGHAVGLWHEQSREDRDRFVTINWANIQAGMEHNFDQHITDGDDLGGYEYGSIMHYPRTAFSSNGRETITPVDPNAQIGQRTGLSTGDIAAVLAMYPTVGWHHNDLSASASAPNATGVPAGYTWSVDKTQHVVYRGGDGHIHELWFNGAWHHNDLVASAGAPSAVGDPAGYTWDVDNTQHVVYRGADGHIHELWFNGTWNHNDLVASAGAPSAVGDPAGYTWDVDNTQHVVYRGGDGHVHELWFNGSWNHNDLVAAAGAPNAVALVAGYTWDVDRTQHVVYRAADGHIHELWFNGTWNHNDLVAAAGAPTAAGDPAGYTWDVDGTQHVVYRSADGHIRELWFNGTWNRNDLVAAASAPNAAGDPAGYTWDVDRTQHVVYRGTDGHVHELWFP</sequence>
<feature type="active site" evidence="1">
    <location>
        <position position="169"/>
    </location>
</feature>
<comment type="caution">
    <text evidence="3">The sequence shown here is derived from an EMBL/GenBank/DDBJ whole genome shotgun (WGS) entry which is preliminary data.</text>
</comment>
<feature type="binding site" evidence="1">
    <location>
        <position position="168"/>
    </location>
    <ligand>
        <name>Zn(2+)</name>
        <dbReference type="ChEBI" id="CHEBI:29105"/>
        <note>catalytic</note>
    </ligand>
</feature>
<dbReference type="Gene3D" id="2.40.128.190">
    <property type="match status" value="1"/>
</dbReference>
<feature type="domain" description="Peptidase M12A" evidence="2">
    <location>
        <begin position="76"/>
        <end position="267"/>
    </location>
</feature>
<accession>A0A4R0IX52</accession>
<proteinExistence type="predicted"/>
<keyword evidence="1" id="KW-0479">Metal-binding</keyword>
<evidence type="ECO:0000313" key="3">
    <source>
        <dbReference type="EMBL" id="TCC36216.1"/>
    </source>
</evidence>
<keyword evidence="1" id="KW-0645">Protease</keyword>
<dbReference type="Proteomes" id="UP000294225">
    <property type="component" value="Unassembled WGS sequence"/>
</dbReference>
<dbReference type="PANTHER" id="PTHR10127:SF850">
    <property type="entry name" value="METALLOENDOPEPTIDASE"/>
    <property type="match status" value="1"/>
</dbReference>
<keyword evidence="1" id="KW-0482">Metalloprotease</keyword>
<dbReference type="CDD" id="cd04280">
    <property type="entry name" value="ZnMc_astacin_like"/>
    <property type="match status" value="1"/>
</dbReference>
<reference evidence="3 4" key="1">
    <citation type="submission" date="2019-02" db="EMBL/GenBank/DDBJ databases">
        <title>Kribbella capetownensis sp. nov. and Kribbella speibonae sp. nov., isolated from soil.</title>
        <authorList>
            <person name="Curtis S.M."/>
            <person name="Norton I."/>
            <person name="Everest G.J."/>
            <person name="Meyers P.R."/>
        </authorList>
    </citation>
    <scope>NUCLEOTIDE SEQUENCE [LARGE SCALE GENOMIC DNA]</scope>
    <source>
        <strain evidence="3 4">YM55</strain>
    </source>
</reference>
<dbReference type="EMBL" id="SJKC01000003">
    <property type="protein sequence ID" value="TCC36216.1"/>
    <property type="molecule type" value="Genomic_DNA"/>
</dbReference>
<organism evidence="3 4">
    <name type="scientific">Kribbella speibonae</name>
    <dbReference type="NCBI Taxonomy" id="1572660"/>
    <lineage>
        <taxon>Bacteria</taxon>
        <taxon>Bacillati</taxon>
        <taxon>Actinomycetota</taxon>
        <taxon>Actinomycetes</taxon>
        <taxon>Propionibacteriales</taxon>
        <taxon>Kribbellaceae</taxon>
        <taxon>Kribbella</taxon>
    </lineage>
</organism>
<dbReference type="Gene3D" id="3.40.390.10">
    <property type="entry name" value="Collagenase (Catalytic Domain)"/>
    <property type="match status" value="1"/>
</dbReference>
<dbReference type="InterPro" id="IPR034035">
    <property type="entry name" value="Astacin-like_dom"/>
</dbReference>
<dbReference type="Pfam" id="PF01400">
    <property type="entry name" value="Astacin"/>
    <property type="match status" value="1"/>
</dbReference>
<dbReference type="PROSITE" id="PS51864">
    <property type="entry name" value="ASTACIN"/>
    <property type="match status" value="1"/>
</dbReference>
<dbReference type="InterPro" id="IPR006026">
    <property type="entry name" value="Peptidase_Metallo"/>
</dbReference>
<dbReference type="NCBIfam" id="NF045530">
    <property type="entry name" value="LegP"/>
    <property type="match status" value="1"/>
</dbReference>
<dbReference type="Gene3D" id="2.120.10.70">
    <property type="entry name" value="Fucose-specific lectin"/>
    <property type="match status" value="1"/>
</dbReference>
<dbReference type="InterPro" id="IPR001506">
    <property type="entry name" value="Peptidase_M12A"/>
</dbReference>
<dbReference type="SUPFAM" id="SSF89372">
    <property type="entry name" value="Fucose-specific lectin"/>
    <property type="match status" value="1"/>
</dbReference>
<comment type="caution">
    <text evidence="1">Lacks conserved residue(s) required for the propagation of feature annotation.</text>
</comment>
<name>A0A4R0IX52_9ACTN</name>
<dbReference type="PANTHER" id="PTHR10127">
    <property type="entry name" value="DISCOIDIN, CUB, EGF, LAMININ , AND ZINC METALLOPROTEASE DOMAIN CONTAINING"/>
    <property type="match status" value="1"/>
</dbReference>
<gene>
    <name evidence="3" type="ORF">E0H92_26510</name>
</gene>
<evidence type="ECO:0000313" key="4">
    <source>
        <dbReference type="Proteomes" id="UP000294225"/>
    </source>
</evidence>
<dbReference type="GO" id="GO:0004222">
    <property type="term" value="F:metalloendopeptidase activity"/>
    <property type="evidence" value="ECO:0007669"/>
    <property type="project" value="UniProtKB-UniRule"/>
</dbReference>
<feature type="binding site" evidence="1">
    <location>
        <position position="172"/>
    </location>
    <ligand>
        <name>Zn(2+)</name>
        <dbReference type="ChEBI" id="CHEBI:29105"/>
        <note>catalytic</note>
    </ligand>
</feature>
<evidence type="ECO:0000256" key="1">
    <source>
        <dbReference type="PROSITE-ProRule" id="PRU01211"/>
    </source>
</evidence>
<dbReference type="GO" id="GO:0006508">
    <property type="term" value="P:proteolysis"/>
    <property type="evidence" value="ECO:0007669"/>
    <property type="project" value="UniProtKB-KW"/>
</dbReference>
<dbReference type="GO" id="GO:0008270">
    <property type="term" value="F:zinc ion binding"/>
    <property type="evidence" value="ECO:0007669"/>
    <property type="project" value="UniProtKB-UniRule"/>
</dbReference>
<comment type="cofactor">
    <cofactor evidence="1">
        <name>Zn(2+)</name>
        <dbReference type="ChEBI" id="CHEBI:29105"/>
    </cofactor>
    <text evidence="1">Binds 1 zinc ion per subunit.</text>
</comment>